<reference evidence="11 12" key="1">
    <citation type="submission" date="2018-06" db="EMBL/GenBank/DDBJ databases">
        <authorList>
            <consortium name="Pathogen Informatics"/>
            <person name="Doyle S."/>
        </authorList>
    </citation>
    <scope>NUCLEOTIDE SEQUENCE [LARGE SCALE GENOMIC DNA]</scope>
    <source>
        <strain evidence="11 12">NCTC10975</strain>
    </source>
</reference>
<evidence type="ECO:0000256" key="4">
    <source>
        <dbReference type="ARBA" id="ARBA00012381"/>
    </source>
</evidence>
<evidence type="ECO:0000256" key="6">
    <source>
        <dbReference type="ARBA" id="ARBA00022801"/>
    </source>
</evidence>
<dbReference type="EC" id="3.6.1.22" evidence="4"/>
<gene>
    <name evidence="11" type="primary">nudC_3</name>
    <name evidence="11" type="ORF">NCTC10975_04093</name>
</gene>
<dbReference type="GO" id="GO:0006742">
    <property type="term" value="P:NADP+ catabolic process"/>
    <property type="evidence" value="ECO:0007669"/>
    <property type="project" value="TreeGrafter"/>
</dbReference>
<dbReference type="GO" id="GO:0005829">
    <property type="term" value="C:cytosol"/>
    <property type="evidence" value="ECO:0007669"/>
    <property type="project" value="TreeGrafter"/>
</dbReference>
<keyword evidence="7" id="KW-0460">Magnesium</keyword>
<evidence type="ECO:0000256" key="2">
    <source>
        <dbReference type="ARBA" id="ARBA00001947"/>
    </source>
</evidence>
<feature type="domain" description="Nudix hydrolase" evidence="10">
    <location>
        <begin position="1"/>
        <end position="118"/>
    </location>
</feature>
<evidence type="ECO:0000313" key="11">
    <source>
        <dbReference type="EMBL" id="SPZ01446.1"/>
    </source>
</evidence>
<keyword evidence="8" id="KW-0520">NAD</keyword>
<evidence type="ECO:0000256" key="8">
    <source>
        <dbReference type="ARBA" id="ARBA00023027"/>
    </source>
</evidence>
<dbReference type="PANTHER" id="PTHR42904">
    <property type="entry name" value="NUDIX HYDROLASE, NUDC SUBFAMILY"/>
    <property type="match status" value="1"/>
</dbReference>
<sequence>MVFVIKIKILLAHHVRHKHSPLYTVLAGFVEVGESLEDAVAREVFEESHIHIRNIRYVSSQPWPFPHSLMMGFLADYAGGELRHDPSELISAAWYRYDELPQIPPSDTIARRLIEDTIANIRQDEENS</sequence>
<evidence type="ECO:0000256" key="3">
    <source>
        <dbReference type="ARBA" id="ARBA00009595"/>
    </source>
</evidence>
<dbReference type="Pfam" id="PF00293">
    <property type="entry name" value="NUDIX"/>
    <property type="match status" value="1"/>
</dbReference>
<dbReference type="InterPro" id="IPR050241">
    <property type="entry name" value="NAD-cap_RNA_hydrolase_NudC"/>
</dbReference>
<evidence type="ECO:0000256" key="7">
    <source>
        <dbReference type="ARBA" id="ARBA00022842"/>
    </source>
</evidence>
<dbReference type="GO" id="GO:0035529">
    <property type="term" value="F:NADH pyrophosphatase activity"/>
    <property type="evidence" value="ECO:0007669"/>
    <property type="project" value="TreeGrafter"/>
</dbReference>
<name>A0A2X2C6X9_PROMI</name>
<dbReference type="EMBL" id="UAUE01000027">
    <property type="protein sequence ID" value="SPZ01446.1"/>
    <property type="molecule type" value="Genomic_DNA"/>
</dbReference>
<dbReference type="InterPro" id="IPR049734">
    <property type="entry name" value="NudC-like_C"/>
</dbReference>
<dbReference type="Gene3D" id="3.90.79.10">
    <property type="entry name" value="Nucleoside Triphosphate Pyrophosphohydrolase"/>
    <property type="match status" value="1"/>
</dbReference>
<dbReference type="CDD" id="cd03429">
    <property type="entry name" value="NUDIX_NADH_pyrophosphatase_Nudt13"/>
    <property type="match status" value="1"/>
</dbReference>
<dbReference type="InterPro" id="IPR020084">
    <property type="entry name" value="NUDIX_hydrolase_CS"/>
</dbReference>
<dbReference type="PANTHER" id="PTHR42904:SF6">
    <property type="entry name" value="NAD-CAPPED RNA HYDROLASE NUDT12"/>
    <property type="match status" value="1"/>
</dbReference>
<dbReference type="GO" id="GO:0019677">
    <property type="term" value="P:NAD+ catabolic process"/>
    <property type="evidence" value="ECO:0007669"/>
    <property type="project" value="TreeGrafter"/>
</dbReference>
<dbReference type="GO" id="GO:0046872">
    <property type="term" value="F:metal ion binding"/>
    <property type="evidence" value="ECO:0007669"/>
    <property type="project" value="UniProtKB-KW"/>
</dbReference>
<organism evidence="11 12">
    <name type="scientific">Proteus mirabilis</name>
    <dbReference type="NCBI Taxonomy" id="584"/>
    <lineage>
        <taxon>Bacteria</taxon>
        <taxon>Pseudomonadati</taxon>
        <taxon>Pseudomonadota</taxon>
        <taxon>Gammaproteobacteria</taxon>
        <taxon>Enterobacterales</taxon>
        <taxon>Morganellaceae</taxon>
        <taxon>Proteus</taxon>
    </lineage>
</organism>
<evidence type="ECO:0000259" key="10">
    <source>
        <dbReference type="PROSITE" id="PS51462"/>
    </source>
</evidence>
<comment type="catalytic activity">
    <reaction evidence="9">
        <text>a 5'-end NAD(+)-phospho-ribonucleoside in mRNA + H2O = a 5'-end phospho-adenosine-phospho-ribonucleoside in mRNA + beta-nicotinamide D-ribonucleotide + 2 H(+)</text>
        <dbReference type="Rhea" id="RHEA:60876"/>
        <dbReference type="Rhea" id="RHEA-COMP:15698"/>
        <dbReference type="Rhea" id="RHEA-COMP:15719"/>
        <dbReference type="ChEBI" id="CHEBI:14649"/>
        <dbReference type="ChEBI" id="CHEBI:15377"/>
        <dbReference type="ChEBI" id="CHEBI:15378"/>
        <dbReference type="ChEBI" id="CHEBI:144029"/>
        <dbReference type="ChEBI" id="CHEBI:144051"/>
    </reaction>
    <physiologicalReaction direction="left-to-right" evidence="9">
        <dbReference type="Rhea" id="RHEA:60877"/>
    </physiologicalReaction>
</comment>
<dbReference type="Proteomes" id="UP000251485">
    <property type="component" value="Unassembled WGS sequence"/>
</dbReference>
<dbReference type="NCBIfam" id="NF001299">
    <property type="entry name" value="PRK00241.1"/>
    <property type="match status" value="1"/>
</dbReference>
<evidence type="ECO:0000256" key="1">
    <source>
        <dbReference type="ARBA" id="ARBA00001946"/>
    </source>
</evidence>
<evidence type="ECO:0000256" key="5">
    <source>
        <dbReference type="ARBA" id="ARBA00022723"/>
    </source>
</evidence>
<keyword evidence="6 11" id="KW-0378">Hydrolase</keyword>
<comment type="similarity">
    <text evidence="3">Belongs to the Nudix hydrolase family. NudC subfamily.</text>
</comment>
<evidence type="ECO:0000256" key="9">
    <source>
        <dbReference type="ARBA" id="ARBA00023679"/>
    </source>
</evidence>
<dbReference type="InterPro" id="IPR015797">
    <property type="entry name" value="NUDIX_hydrolase-like_dom_sf"/>
</dbReference>
<dbReference type="SUPFAM" id="SSF55811">
    <property type="entry name" value="Nudix"/>
    <property type="match status" value="1"/>
</dbReference>
<proteinExistence type="inferred from homology"/>
<comment type="cofactor">
    <cofactor evidence="2">
        <name>Zn(2+)</name>
        <dbReference type="ChEBI" id="CHEBI:29105"/>
    </cofactor>
</comment>
<comment type="cofactor">
    <cofactor evidence="1">
        <name>Mg(2+)</name>
        <dbReference type="ChEBI" id="CHEBI:18420"/>
    </cofactor>
</comment>
<accession>A0A2X2C6X9</accession>
<dbReference type="PROSITE" id="PS00893">
    <property type="entry name" value="NUDIX_BOX"/>
    <property type="match status" value="1"/>
</dbReference>
<dbReference type="AlphaFoldDB" id="A0A2X2C6X9"/>
<dbReference type="PROSITE" id="PS51462">
    <property type="entry name" value="NUDIX"/>
    <property type="match status" value="1"/>
</dbReference>
<keyword evidence="5" id="KW-0479">Metal-binding</keyword>
<evidence type="ECO:0000313" key="12">
    <source>
        <dbReference type="Proteomes" id="UP000251485"/>
    </source>
</evidence>
<protein>
    <recommendedName>
        <fullName evidence="4">NAD(+) diphosphatase</fullName>
        <ecNumber evidence="4">3.6.1.22</ecNumber>
    </recommendedName>
</protein>
<dbReference type="GO" id="GO:0110153">
    <property type="term" value="F:RNA NAD-cap (NMN-forming) hydrolase activity"/>
    <property type="evidence" value="ECO:0007669"/>
    <property type="project" value="RHEA"/>
</dbReference>
<dbReference type="InterPro" id="IPR000086">
    <property type="entry name" value="NUDIX_hydrolase_dom"/>
</dbReference>